<name>A0AAW2Z518_9EUKA</name>
<protein>
    <submittedName>
        <fullName evidence="2">Pentatricopeptide repeat-containing protein</fullName>
    </submittedName>
</protein>
<gene>
    <name evidence="2" type="ORF">AKO1_002335</name>
</gene>
<evidence type="ECO:0000313" key="3">
    <source>
        <dbReference type="Proteomes" id="UP001431209"/>
    </source>
</evidence>
<dbReference type="EMBL" id="JAOPGA020001049">
    <property type="protein sequence ID" value="KAL0484494.1"/>
    <property type="molecule type" value="Genomic_DNA"/>
</dbReference>
<dbReference type="PANTHER" id="PTHR47936">
    <property type="entry name" value="PPR_LONG DOMAIN-CONTAINING PROTEIN"/>
    <property type="match status" value="1"/>
</dbReference>
<proteinExistence type="predicted"/>
<sequence length="305" mass="35142">MVKVVFRSIPWVIPNYANRCFSKSFTTRKTVETAKQIRSLVDEGKIKEAVEFYESQGKKSDYRTLYESLHKLQSDDSKEVLKQLNNADNTEDSDIFNTNIFFSDSVEQAKEIYDKIEEDKKDPNTYDALIAVYLKCENNEDAYKTLEQAIKSEVKVKQKTIKRIIDAFVEDNDIKEAEKVLRLCASYCIEPGTTIYNVVLGGIIKTGDHESAKRLFELMGPDKNKDTFLIMLKNHLQREDQKSVDALLKEFLTETDVKDPLSSVIEAYVEQSKHESVKALLETVEEKYGIKVQEKHKNLVQIQNT</sequence>
<dbReference type="Pfam" id="PF01535">
    <property type="entry name" value="PPR"/>
    <property type="match status" value="1"/>
</dbReference>
<accession>A0AAW2Z518</accession>
<reference evidence="2 3" key="1">
    <citation type="submission" date="2024-03" db="EMBL/GenBank/DDBJ databases">
        <title>The Acrasis kona genome and developmental transcriptomes reveal deep origins of eukaryotic multicellular pathways.</title>
        <authorList>
            <person name="Sheikh S."/>
            <person name="Fu C.-J."/>
            <person name="Brown M.W."/>
            <person name="Baldauf S.L."/>
        </authorList>
    </citation>
    <scope>NUCLEOTIDE SEQUENCE [LARGE SCALE GENOMIC DNA]</scope>
    <source>
        <strain evidence="2 3">ATCC MYA-3509</strain>
    </source>
</reference>
<organism evidence="2 3">
    <name type="scientific">Acrasis kona</name>
    <dbReference type="NCBI Taxonomy" id="1008807"/>
    <lineage>
        <taxon>Eukaryota</taxon>
        <taxon>Discoba</taxon>
        <taxon>Heterolobosea</taxon>
        <taxon>Tetramitia</taxon>
        <taxon>Eutetramitia</taxon>
        <taxon>Acrasidae</taxon>
        <taxon>Acrasis</taxon>
    </lineage>
</organism>
<dbReference type="Proteomes" id="UP001431209">
    <property type="component" value="Unassembled WGS sequence"/>
</dbReference>
<keyword evidence="1" id="KW-0677">Repeat</keyword>
<dbReference type="PANTHER" id="PTHR47936:SF1">
    <property type="entry name" value="PENTATRICOPEPTIDE REPEAT-CONTAINING PROTEIN GUN1, CHLOROPLASTIC"/>
    <property type="match status" value="1"/>
</dbReference>
<dbReference type="InterPro" id="IPR011990">
    <property type="entry name" value="TPR-like_helical_dom_sf"/>
</dbReference>
<comment type="caution">
    <text evidence="2">The sequence shown here is derived from an EMBL/GenBank/DDBJ whole genome shotgun (WGS) entry which is preliminary data.</text>
</comment>
<evidence type="ECO:0000256" key="1">
    <source>
        <dbReference type="ARBA" id="ARBA00022737"/>
    </source>
</evidence>
<keyword evidence="3" id="KW-1185">Reference proteome</keyword>
<evidence type="ECO:0000313" key="2">
    <source>
        <dbReference type="EMBL" id="KAL0484494.1"/>
    </source>
</evidence>
<dbReference type="AlphaFoldDB" id="A0AAW2Z518"/>
<dbReference type="Gene3D" id="1.25.40.10">
    <property type="entry name" value="Tetratricopeptide repeat domain"/>
    <property type="match status" value="1"/>
</dbReference>
<dbReference type="InterPro" id="IPR002885">
    <property type="entry name" value="PPR_rpt"/>
</dbReference>